<name>V5TVL4_9ENTR</name>
<dbReference type="AlphaFoldDB" id="V5TVL4"/>
<protein>
    <submittedName>
        <fullName evidence="1">Uncharacterized protein</fullName>
    </submittedName>
</protein>
<gene>
    <name evidence="1" type="ORF">P262_01137</name>
</gene>
<proteinExistence type="predicted"/>
<dbReference type="KEGG" id="csi:P262_01137"/>
<dbReference type="HOGENOM" id="CLU_3342732_0_0_6"/>
<dbReference type="EMBL" id="CP006731">
    <property type="protein sequence ID" value="AHB69173.1"/>
    <property type="molecule type" value="Genomic_DNA"/>
</dbReference>
<reference evidence="1 2" key="1">
    <citation type="journal article" date="2014" name="Genome Announc.">
        <title>Complete Genome Sequence of Cronobacter sakazakii Strain CMCC 45402.</title>
        <authorList>
            <person name="Zhao Z."/>
            <person name="Wang L."/>
            <person name="Wang B."/>
            <person name="Liang H."/>
            <person name="Ye Q."/>
            <person name="Zeng M."/>
        </authorList>
    </citation>
    <scope>NUCLEOTIDE SEQUENCE [LARGE SCALE GENOMIC DNA]</scope>
    <source>
        <strain evidence="2">45402</strain>
    </source>
</reference>
<accession>V5TVL4</accession>
<evidence type="ECO:0000313" key="1">
    <source>
        <dbReference type="EMBL" id="AHB69173.1"/>
    </source>
</evidence>
<evidence type="ECO:0000313" key="2">
    <source>
        <dbReference type="Proteomes" id="UP000018545"/>
    </source>
</evidence>
<dbReference type="PATRIC" id="fig|1401659.3.peg.807"/>
<sequence>MRVIFLNLYRFMVSVRRKCYGNGLLFSQGMPPCPFIC</sequence>
<organism evidence="1 2">
    <name type="scientific">Cronobacter malonaticus</name>
    <dbReference type="NCBI Taxonomy" id="413503"/>
    <lineage>
        <taxon>Bacteria</taxon>
        <taxon>Pseudomonadati</taxon>
        <taxon>Pseudomonadota</taxon>
        <taxon>Gammaproteobacteria</taxon>
        <taxon>Enterobacterales</taxon>
        <taxon>Enterobacteriaceae</taxon>
        <taxon>Cronobacter</taxon>
    </lineage>
</organism>
<dbReference type="Proteomes" id="UP000018545">
    <property type="component" value="Chromosome"/>
</dbReference>